<dbReference type="EMBL" id="JARAKH010000047">
    <property type="protein sequence ID" value="KAK8377815.1"/>
    <property type="molecule type" value="Genomic_DNA"/>
</dbReference>
<protein>
    <recommendedName>
        <fullName evidence="2">Reverse transcriptase domain-containing protein</fullName>
    </recommendedName>
</protein>
<evidence type="ECO:0000313" key="4">
    <source>
        <dbReference type="Proteomes" id="UP001487740"/>
    </source>
</evidence>
<keyword evidence="4" id="KW-1185">Reference proteome</keyword>
<accession>A0AAW0SR41</accession>
<sequence>MWHAALVNKLRTAVVNGALLSLLSDYLNDRHLRVTVGGRESEVQPVKAGVPQGSCLGPVLWNLYINNLLDLLPSARAYPDDLTLTHSFATGEESVAVSMLSNTLNHITVWDRAWQMRCSLTGKTFQLQQRSSTPLHPHPSPRPRALRGSLSVTVAELQL</sequence>
<keyword evidence="1" id="KW-0732">Signal</keyword>
<proteinExistence type="predicted"/>
<organism evidence="3 4">
    <name type="scientific">Scylla paramamosain</name>
    <name type="common">Mud crab</name>
    <dbReference type="NCBI Taxonomy" id="85552"/>
    <lineage>
        <taxon>Eukaryota</taxon>
        <taxon>Metazoa</taxon>
        <taxon>Ecdysozoa</taxon>
        <taxon>Arthropoda</taxon>
        <taxon>Crustacea</taxon>
        <taxon>Multicrustacea</taxon>
        <taxon>Malacostraca</taxon>
        <taxon>Eumalacostraca</taxon>
        <taxon>Eucarida</taxon>
        <taxon>Decapoda</taxon>
        <taxon>Pleocyemata</taxon>
        <taxon>Brachyura</taxon>
        <taxon>Eubrachyura</taxon>
        <taxon>Portunoidea</taxon>
        <taxon>Portunidae</taxon>
        <taxon>Portuninae</taxon>
        <taxon>Scylla</taxon>
    </lineage>
</organism>
<evidence type="ECO:0000259" key="2">
    <source>
        <dbReference type="Pfam" id="PF00078"/>
    </source>
</evidence>
<evidence type="ECO:0000313" key="3">
    <source>
        <dbReference type="EMBL" id="KAK8377815.1"/>
    </source>
</evidence>
<feature type="domain" description="Reverse transcriptase" evidence="2">
    <location>
        <begin position="2"/>
        <end position="120"/>
    </location>
</feature>
<evidence type="ECO:0000256" key="1">
    <source>
        <dbReference type="SAM" id="SignalP"/>
    </source>
</evidence>
<dbReference type="Pfam" id="PF00078">
    <property type="entry name" value="RVT_1"/>
    <property type="match status" value="1"/>
</dbReference>
<dbReference type="AlphaFoldDB" id="A0AAW0SR41"/>
<dbReference type="PANTHER" id="PTHR33332">
    <property type="entry name" value="REVERSE TRANSCRIPTASE DOMAIN-CONTAINING PROTEIN"/>
    <property type="match status" value="1"/>
</dbReference>
<name>A0AAW0SR41_SCYPA</name>
<gene>
    <name evidence="3" type="ORF">O3P69_014042</name>
</gene>
<feature type="chain" id="PRO_5043721265" description="Reverse transcriptase domain-containing protein" evidence="1">
    <location>
        <begin position="18"/>
        <end position="159"/>
    </location>
</feature>
<comment type="caution">
    <text evidence="3">The sequence shown here is derived from an EMBL/GenBank/DDBJ whole genome shotgun (WGS) entry which is preliminary data.</text>
</comment>
<feature type="signal peptide" evidence="1">
    <location>
        <begin position="1"/>
        <end position="17"/>
    </location>
</feature>
<reference evidence="3 4" key="1">
    <citation type="submission" date="2023-03" db="EMBL/GenBank/DDBJ databases">
        <title>High-quality genome of Scylla paramamosain provides insights in environmental adaptation.</title>
        <authorList>
            <person name="Zhang L."/>
        </authorList>
    </citation>
    <scope>NUCLEOTIDE SEQUENCE [LARGE SCALE GENOMIC DNA]</scope>
    <source>
        <strain evidence="3">LZ_2023a</strain>
        <tissue evidence="3">Muscle</tissue>
    </source>
</reference>
<dbReference type="Proteomes" id="UP001487740">
    <property type="component" value="Unassembled WGS sequence"/>
</dbReference>
<dbReference type="InterPro" id="IPR000477">
    <property type="entry name" value="RT_dom"/>
</dbReference>